<evidence type="ECO:0000313" key="1">
    <source>
        <dbReference type="EMBL" id="VEL29177.1"/>
    </source>
</evidence>
<dbReference type="AlphaFoldDB" id="A0A3S5AV09"/>
<reference evidence="1" key="1">
    <citation type="submission" date="2018-11" db="EMBL/GenBank/DDBJ databases">
        <authorList>
            <consortium name="Pathogen Informatics"/>
        </authorList>
    </citation>
    <scope>NUCLEOTIDE SEQUENCE</scope>
</reference>
<dbReference type="EMBL" id="CAAALY010100977">
    <property type="protein sequence ID" value="VEL29177.1"/>
    <property type="molecule type" value="Genomic_DNA"/>
</dbReference>
<comment type="caution">
    <text evidence="1">The sequence shown here is derived from an EMBL/GenBank/DDBJ whole genome shotgun (WGS) entry which is preliminary data.</text>
</comment>
<organism evidence="1 2">
    <name type="scientific">Protopolystoma xenopodis</name>
    <dbReference type="NCBI Taxonomy" id="117903"/>
    <lineage>
        <taxon>Eukaryota</taxon>
        <taxon>Metazoa</taxon>
        <taxon>Spiralia</taxon>
        <taxon>Lophotrochozoa</taxon>
        <taxon>Platyhelminthes</taxon>
        <taxon>Monogenea</taxon>
        <taxon>Polyopisthocotylea</taxon>
        <taxon>Polystomatidea</taxon>
        <taxon>Polystomatidae</taxon>
        <taxon>Protopolystoma</taxon>
    </lineage>
</organism>
<evidence type="ECO:0000313" key="2">
    <source>
        <dbReference type="Proteomes" id="UP000784294"/>
    </source>
</evidence>
<dbReference type="Proteomes" id="UP000784294">
    <property type="component" value="Unassembled WGS sequence"/>
</dbReference>
<name>A0A3S5AV09_9PLAT</name>
<accession>A0A3S5AV09</accession>
<keyword evidence="2" id="KW-1185">Reference proteome</keyword>
<sequence>MCRLETARGLGWTECQIVEPGSRLLLYSCSEGKFLHFPTENHALGADVGCQVHLVRRVGVGFKAPLTPAPSRIRISGQDWCDLTSGSFPTGYALCILLSNPSSC</sequence>
<gene>
    <name evidence="1" type="ORF">PXEA_LOCUS22617</name>
</gene>
<proteinExistence type="predicted"/>
<protein>
    <submittedName>
        <fullName evidence="1">Uncharacterized protein</fullName>
    </submittedName>
</protein>